<feature type="transmembrane region" description="Helical" evidence="9">
    <location>
        <begin position="334"/>
        <end position="353"/>
    </location>
</feature>
<keyword evidence="5" id="KW-0029">Amino-acid transport</keyword>
<feature type="transmembrane region" description="Helical" evidence="9">
    <location>
        <begin position="545"/>
        <end position="568"/>
    </location>
</feature>
<dbReference type="EMBL" id="RFLX01000008">
    <property type="protein sequence ID" value="RMI24542.1"/>
    <property type="molecule type" value="Genomic_DNA"/>
</dbReference>
<dbReference type="Proteomes" id="UP000278036">
    <property type="component" value="Unassembled WGS sequence"/>
</dbReference>
<feature type="transmembrane region" description="Helical" evidence="9">
    <location>
        <begin position="100"/>
        <end position="121"/>
    </location>
</feature>
<feature type="transmembrane region" description="Helical" evidence="9">
    <location>
        <begin position="12"/>
        <end position="32"/>
    </location>
</feature>
<keyword evidence="7 9" id="KW-0472">Membrane</keyword>
<reference evidence="10 13" key="1">
    <citation type="submission" date="2018-09" db="EMBL/GenBank/DDBJ databases">
        <title>Roseomonas sp. nov., isolated from feces of Tibetan antelopes in the Qinghai-Tibet plateau, China.</title>
        <authorList>
            <person name="Tian Z."/>
        </authorList>
    </citation>
    <scope>NUCLEOTIDE SEQUENCE [LARGE SCALE GENOMIC DNA]</scope>
    <source>
        <strain evidence="11 12">Z23</strain>
        <strain evidence="10 13">Z24</strain>
    </source>
</reference>
<dbReference type="GO" id="GO:0006865">
    <property type="term" value="P:amino acid transport"/>
    <property type="evidence" value="ECO:0007669"/>
    <property type="project" value="UniProtKB-KW"/>
</dbReference>
<evidence type="ECO:0000256" key="3">
    <source>
        <dbReference type="ARBA" id="ARBA00022475"/>
    </source>
</evidence>
<feature type="transmembrane region" description="Helical" evidence="9">
    <location>
        <begin position="365"/>
        <end position="382"/>
    </location>
</feature>
<dbReference type="RefSeq" id="WP_120639119.1">
    <property type="nucleotide sequence ID" value="NZ_RAQU01000092.1"/>
</dbReference>
<dbReference type="InterPro" id="IPR052157">
    <property type="entry name" value="BCAA_transport_permease"/>
</dbReference>
<evidence type="ECO:0000313" key="11">
    <source>
        <dbReference type="EMBL" id="RMI24542.1"/>
    </source>
</evidence>
<dbReference type="EMBL" id="RAQU01000092">
    <property type="protein sequence ID" value="RKK03333.1"/>
    <property type="molecule type" value="Genomic_DNA"/>
</dbReference>
<sequence length="614" mass="65055">MLDLIVPQLLTGLAGASSLFLVASGLTIIFGVTRIVNFSHGSLTMLGAYLGWSILTRLPREPEWFILGILLTALCTALIGVMLELVVLRRVYRAPELFQLLATFGVVLILQDVTLWLWGPVELPLPRPRWLRGFVEILGNRFPLYDLVLIAIGPVVLGLLWLLMNRTRWGTLVRAATLDRDMVAALGVDQRLLFTSVFALGAGLAGLGGALSLPNASANLQIDLSVIVDAFVVVVVGGLGSLAGAFVASLLIGILQAFGIVLLPQSTLVLVFLVMAVVLVFRPNGLLGRPQAEAREMLAAAPVIRAAPPALRYLGLATLLLAASAPFWVGDYYLTVLTDGAVALLFAVSLHVMMGPGGMASFGHAAWFGIGAYAAGLLAQWLGTPMPLGLLAAPIAAGIVAALFGWFVVRLSGVYLSMLTLAFAQIVWAISFQWVGVTGGDNGLLGLWPEAWARGAATYYWIALALSVAVALLLRRMLYAPYGYALRAARDSAVRAEAIGLDVQHLRMVALVIAGAAAGLSGALFSYAKGGVFPTYISIPHSVEALLMVLLGGLQTMAGPIVGALVYTGLADILVRSTDLWRLVLGAVILLLVMAFPEGIAGAARRLWLRGREA</sequence>
<keyword evidence="6 9" id="KW-1133">Transmembrane helix</keyword>
<evidence type="ECO:0000313" key="10">
    <source>
        <dbReference type="EMBL" id="RKK03333.1"/>
    </source>
</evidence>
<feature type="transmembrane region" description="Helical" evidence="9">
    <location>
        <begin position="580"/>
        <end position="604"/>
    </location>
</feature>
<feature type="transmembrane region" description="Helical" evidence="9">
    <location>
        <begin position="38"/>
        <end position="55"/>
    </location>
</feature>
<feature type="transmembrane region" description="Helical" evidence="9">
    <location>
        <begin position="64"/>
        <end position="88"/>
    </location>
</feature>
<evidence type="ECO:0000313" key="12">
    <source>
        <dbReference type="Proteomes" id="UP000274097"/>
    </source>
</evidence>
<feature type="transmembrane region" description="Helical" evidence="9">
    <location>
        <begin position="192"/>
        <end position="214"/>
    </location>
</feature>
<evidence type="ECO:0000256" key="6">
    <source>
        <dbReference type="ARBA" id="ARBA00022989"/>
    </source>
</evidence>
<dbReference type="CDD" id="cd06582">
    <property type="entry name" value="TM_PBP1_LivH_like"/>
    <property type="match status" value="1"/>
</dbReference>
<protein>
    <submittedName>
        <fullName evidence="10">ABC transporter permease</fullName>
    </submittedName>
</protein>
<keyword evidence="2" id="KW-0813">Transport</keyword>
<evidence type="ECO:0000256" key="5">
    <source>
        <dbReference type="ARBA" id="ARBA00022970"/>
    </source>
</evidence>
<keyword evidence="3" id="KW-1003">Cell membrane</keyword>
<dbReference type="OrthoDB" id="8126477at2"/>
<organism evidence="10 13">
    <name type="scientific">Teichococcus wenyumeiae</name>
    <dbReference type="NCBI Taxonomy" id="2478470"/>
    <lineage>
        <taxon>Bacteria</taxon>
        <taxon>Pseudomonadati</taxon>
        <taxon>Pseudomonadota</taxon>
        <taxon>Alphaproteobacteria</taxon>
        <taxon>Acetobacterales</taxon>
        <taxon>Roseomonadaceae</taxon>
        <taxon>Roseomonas</taxon>
    </lineage>
</organism>
<dbReference type="InParanoid" id="A0A3A9JF65"/>
<feature type="transmembrane region" description="Helical" evidence="9">
    <location>
        <begin position="457"/>
        <end position="474"/>
    </location>
</feature>
<feature type="transmembrane region" description="Helical" evidence="9">
    <location>
        <begin position="505"/>
        <end position="525"/>
    </location>
</feature>
<keyword evidence="12" id="KW-1185">Reference proteome</keyword>
<dbReference type="GO" id="GO:0015658">
    <property type="term" value="F:branched-chain amino acid transmembrane transporter activity"/>
    <property type="evidence" value="ECO:0007669"/>
    <property type="project" value="InterPro"/>
</dbReference>
<gene>
    <name evidence="10" type="ORF">D6Z83_15110</name>
    <name evidence="11" type="ORF">EBE87_12700</name>
</gene>
<dbReference type="PANTHER" id="PTHR11795:SF442">
    <property type="entry name" value="ABC TRANSPORTER ATP-BINDING PROTEIN"/>
    <property type="match status" value="1"/>
</dbReference>
<comment type="subcellular location">
    <subcellularLocation>
        <location evidence="1">Cell membrane</location>
        <topology evidence="1">Multi-pass membrane protein</topology>
    </subcellularLocation>
</comment>
<dbReference type="InterPro" id="IPR001851">
    <property type="entry name" value="ABC_transp_permease"/>
</dbReference>
<evidence type="ECO:0000256" key="1">
    <source>
        <dbReference type="ARBA" id="ARBA00004651"/>
    </source>
</evidence>
<proteinExistence type="inferred from homology"/>
<feature type="transmembrane region" description="Helical" evidence="9">
    <location>
        <begin position="258"/>
        <end position="281"/>
    </location>
</feature>
<evidence type="ECO:0000256" key="9">
    <source>
        <dbReference type="SAM" id="Phobius"/>
    </source>
</evidence>
<dbReference type="GO" id="GO:0005886">
    <property type="term" value="C:plasma membrane"/>
    <property type="evidence" value="ECO:0007669"/>
    <property type="project" value="UniProtKB-SubCell"/>
</dbReference>
<accession>A0A3A9JF65</accession>
<name>A0A3A9JF65_9PROT</name>
<dbReference type="Proteomes" id="UP000274097">
    <property type="component" value="Unassembled WGS sequence"/>
</dbReference>
<evidence type="ECO:0000256" key="4">
    <source>
        <dbReference type="ARBA" id="ARBA00022692"/>
    </source>
</evidence>
<dbReference type="AlphaFoldDB" id="A0A3A9JF65"/>
<evidence type="ECO:0000256" key="7">
    <source>
        <dbReference type="ARBA" id="ARBA00023136"/>
    </source>
</evidence>
<feature type="transmembrane region" description="Helical" evidence="9">
    <location>
        <begin position="416"/>
        <end position="437"/>
    </location>
</feature>
<keyword evidence="4 9" id="KW-0812">Transmembrane</keyword>
<evidence type="ECO:0000256" key="8">
    <source>
        <dbReference type="ARBA" id="ARBA00037998"/>
    </source>
</evidence>
<dbReference type="PANTHER" id="PTHR11795">
    <property type="entry name" value="BRANCHED-CHAIN AMINO ACID TRANSPORT SYSTEM PERMEASE PROTEIN LIVH"/>
    <property type="match status" value="1"/>
</dbReference>
<evidence type="ECO:0000313" key="13">
    <source>
        <dbReference type="Proteomes" id="UP000278036"/>
    </source>
</evidence>
<dbReference type="CDD" id="cd06581">
    <property type="entry name" value="TM_PBP1_LivM_like"/>
    <property type="match status" value="1"/>
</dbReference>
<comment type="similarity">
    <text evidence="8">Belongs to the binding-protein-dependent transport system permease family. LivHM subfamily.</text>
</comment>
<dbReference type="Pfam" id="PF02653">
    <property type="entry name" value="BPD_transp_2"/>
    <property type="match status" value="2"/>
</dbReference>
<feature type="transmembrane region" description="Helical" evidence="9">
    <location>
        <begin position="226"/>
        <end position="252"/>
    </location>
</feature>
<dbReference type="InterPro" id="IPR043428">
    <property type="entry name" value="LivM-like"/>
</dbReference>
<evidence type="ECO:0000256" key="2">
    <source>
        <dbReference type="ARBA" id="ARBA00022448"/>
    </source>
</evidence>
<comment type="caution">
    <text evidence="10">The sequence shown here is derived from an EMBL/GenBank/DDBJ whole genome shotgun (WGS) entry which is preliminary data.</text>
</comment>
<feature type="transmembrane region" description="Helical" evidence="9">
    <location>
        <begin position="142"/>
        <end position="164"/>
    </location>
</feature>
<feature type="transmembrane region" description="Helical" evidence="9">
    <location>
        <begin position="388"/>
        <end position="409"/>
    </location>
</feature>